<dbReference type="SMART" id="SM00665">
    <property type="entry name" value="B561"/>
    <property type="match status" value="1"/>
</dbReference>
<evidence type="ECO:0008006" key="14">
    <source>
        <dbReference type="Google" id="ProtNLM"/>
    </source>
</evidence>
<feature type="domain" description="DOMON" evidence="10">
    <location>
        <begin position="47"/>
        <end position="169"/>
    </location>
</feature>
<evidence type="ECO:0000313" key="12">
    <source>
        <dbReference type="EnsemblMetazoa" id="XP_019851677.1"/>
    </source>
</evidence>
<dbReference type="RefSeq" id="XP_019851677.1">
    <property type="nucleotide sequence ID" value="XM_019996118.1"/>
</dbReference>
<sequence length="477" mass="53179">MLGFLSCLLFLVGISDCLEDDSSNNITCPNPPADNATYPLQFGSMTGSYYFAARINSDNEDFIDFKLSGQAKGWVAVGFSATRAMSANDVFGCKKDSSGSTVYALDTWNPTKHYASNVLDGSQNGVCQYHTEYTNGRINCVFSHYIHVINEGQDYDLNQSLYRIYSALSDKGGPHLEHLHKHSFTPSMTSKKSNIIDDINNNGTSGTPIWPRKILLKCHGIFMITSWLLLATSGIFFAAWMKPVLPNGEWFIAHRILMIVSLFVGMLGFMLPFIANAQYVVPGFLYFSGLTAAHFVIGVIVMTLQIANPIIALCRCKPDSKRRWIFVLIHGHLTGYIVLLLALVNIGIGISLLLQGNIALIIYIILVILYLMIQVGVFVATTAFAYRYGNGEDKKELLHSLFKYMYYFKKDPLDTGFPMEAKICEDPEEEKLVKSNEVSETELKAKFRLCGWGSIILQMLFLSLTITVFVAIIAVSK</sequence>
<protein>
    <recommendedName>
        <fullName evidence="14">DOMON domain-containing protein</fullName>
    </recommendedName>
</protein>
<keyword evidence="13" id="KW-1185">Reference proteome</keyword>
<dbReference type="GO" id="GO:0016020">
    <property type="term" value="C:membrane"/>
    <property type="evidence" value="ECO:0007669"/>
    <property type="project" value="UniProtKB-SubCell"/>
</dbReference>
<feature type="chain" id="PRO_5042816756" description="DOMON domain-containing protein" evidence="9">
    <location>
        <begin position="18"/>
        <end position="477"/>
    </location>
</feature>
<feature type="transmembrane region" description="Helical" evidence="8">
    <location>
        <begin position="283"/>
        <end position="304"/>
    </location>
</feature>
<keyword evidence="3 8" id="KW-0812">Transmembrane</keyword>
<dbReference type="GeneID" id="100635860"/>
<dbReference type="KEGG" id="aqu:100635860"/>
<feature type="domain" description="Cytochrome b561" evidence="11">
    <location>
        <begin position="176"/>
        <end position="384"/>
    </location>
</feature>
<reference evidence="12" key="2">
    <citation type="submission" date="2024-06" db="UniProtKB">
        <authorList>
            <consortium name="EnsemblMetazoa"/>
        </authorList>
    </citation>
    <scope>IDENTIFICATION</scope>
</reference>
<dbReference type="Proteomes" id="UP000007879">
    <property type="component" value="Unassembled WGS sequence"/>
</dbReference>
<dbReference type="InterPro" id="IPR006593">
    <property type="entry name" value="Cyt_b561/ferric_Rdtase_TM"/>
</dbReference>
<dbReference type="AlphaFoldDB" id="A0AAN0J4K2"/>
<evidence type="ECO:0000256" key="2">
    <source>
        <dbReference type="ARBA" id="ARBA00022448"/>
    </source>
</evidence>
<proteinExistence type="predicted"/>
<comment type="subcellular location">
    <subcellularLocation>
        <location evidence="1">Membrane</location>
    </subcellularLocation>
</comment>
<keyword evidence="7 8" id="KW-0472">Membrane</keyword>
<dbReference type="CDD" id="cd08760">
    <property type="entry name" value="Cyt_b561_FRRS1_like"/>
    <property type="match status" value="1"/>
</dbReference>
<dbReference type="EnsemblMetazoa" id="XM_019996118.1">
    <property type="protein sequence ID" value="XP_019851677.1"/>
    <property type="gene ID" value="LOC100635860"/>
</dbReference>
<dbReference type="SMART" id="SM00664">
    <property type="entry name" value="DoH"/>
    <property type="match status" value="1"/>
</dbReference>
<evidence type="ECO:0000256" key="6">
    <source>
        <dbReference type="ARBA" id="ARBA00022989"/>
    </source>
</evidence>
<evidence type="ECO:0000256" key="4">
    <source>
        <dbReference type="ARBA" id="ARBA00022729"/>
    </source>
</evidence>
<evidence type="ECO:0000256" key="8">
    <source>
        <dbReference type="SAM" id="Phobius"/>
    </source>
</evidence>
<keyword evidence="2" id="KW-0813">Transport</keyword>
<keyword evidence="6 8" id="KW-1133">Transmembrane helix</keyword>
<reference evidence="13" key="1">
    <citation type="journal article" date="2010" name="Nature">
        <title>The Amphimedon queenslandica genome and the evolution of animal complexity.</title>
        <authorList>
            <person name="Srivastava M."/>
            <person name="Simakov O."/>
            <person name="Chapman J."/>
            <person name="Fahey B."/>
            <person name="Gauthier M.E."/>
            <person name="Mitros T."/>
            <person name="Richards G.S."/>
            <person name="Conaco C."/>
            <person name="Dacre M."/>
            <person name="Hellsten U."/>
            <person name="Larroux C."/>
            <person name="Putnam N.H."/>
            <person name="Stanke M."/>
            <person name="Adamska M."/>
            <person name="Darling A."/>
            <person name="Degnan S.M."/>
            <person name="Oakley T.H."/>
            <person name="Plachetzki D.C."/>
            <person name="Zhai Y."/>
            <person name="Adamski M."/>
            <person name="Calcino A."/>
            <person name="Cummins S.F."/>
            <person name="Goodstein D.M."/>
            <person name="Harris C."/>
            <person name="Jackson D.J."/>
            <person name="Leys S.P."/>
            <person name="Shu S."/>
            <person name="Woodcroft B.J."/>
            <person name="Vervoort M."/>
            <person name="Kosik K.S."/>
            <person name="Manning G."/>
            <person name="Degnan B.M."/>
            <person name="Rokhsar D.S."/>
        </authorList>
    </citation>
    <scope>NUCLEOTIDE SEQUENCE [LARGE SCALE GENOMIC DNA]</scope>
</reference>
<dbReference type="Pfam" id="PF03351">
    <property type="entry name" value="DOMON"/>
    <property type="match status" value="1"/>
</dbReference>
<keyword evidence="4 9" id="KW-0732">Signal</keyword>
<feature type="transmembrane region" description="Helical" evidence="8">
    <location>
        <begin position="449"/>
        <end position="475"/>
    </location>
</feature>
<feature type="transmembrane region" description="Helical" evidence="8">
    <location>
        <begin position="252"/>
        <end position="271"/>
    </location>
</feature>
<accession>A0AAN0J4K2</accession>
<organism evidence="12 13">
    <name type="scientific">Amphimedon queenslandica</name>
    <name type="common">Sponge</name>
    <dbReference type="NCBI Taxonomy" id="400682"/>
    <lineage>
        <taxon>Eukaryota</taxon>
        <taxon>Metazoa</taxon>
        <taxon>Porifera</taxon>
        <taxon>Demospongiae</taxon>
        <taxon>Heteroscleromorpha</taxon>
        <taxon>Haplosclerida</taxon>
        <taxon>Niphatidae</taxon>
        <taxon>Amphimedon</taxon>
    </lineage>
</organism>
<evidence type="ECO:0000256" key="5">
    <source>
        <dbReference type="ARBA" id="ARBA00022982"/>
    </source>
</evidence>
<feature type="signal peptide" evidence="9">
    <location>
        <begin position="1"/>
        <end position="17"/>
    </location>
</feature>
<evidence type="ECO:0000313" key="13">
    <source>
        <dbReference type="Proteomes" id="UP000007879"/>
    </source>
</evidence>
<feature type="transmembrane region" description="Helical" evidence="8">
    <location>
        <begin position="221"/>
        <end position="240"/>
    </location>
</feature>
<keyword evidence="5" id="KW-0249">Electron transport</keyword>
<dbReference type="PANTHER" id="PTHR23130">
    <property type="entry name" value="CYTOCHROME B561 AND DOMON DOMAIN-CONTAINING PROTEIN"/>
    <property type="match status" value="1"/>
</dbReference>
<dbReference type="PROSITE" id="PS50836">
    <property type="entry name" value="DOMON"/>
    <property type="match status" value="1"/>
</dbReference>
<evidence type="ECO:0000256" key="1">
    <source>
        <dbReference type="ARBA" id="ARBA00004370"/>
    </source>
</evidence>
<dbReference type="InterPro" id="IPR005018">
    <property type="entry name" value="DOMON_domain"/>
</dbReference>
<name>A0AAN0J4K2_AMPQE</name>
<dbReference type="PROSITE" id="PS50939">
    <property type="entry name" value="CYTOCHROME_B561"/>
    <property type="match status" value="1"/>
</dbReference>
<evidence type="ECO:0000256" key="3">
    <source>
        <dbReference type="ARBA" id="ARBA00022692"/>
    </source>
</evidence>
<dbReference type="PANTHER" id="PTHR23130:SF171">
    <property type="entry name" value="OS01G0895300 PROTEIN"/>
    <property type="match status" value="1"/>
</dbReference>
<feature type="transmembrane region" description="Helical" evidence="8">
    <location>
        <begin position="325"/>
        <end position="354"/>
    </location>
</feature>
<evidence type="ECO:0000259" key="11">
    <source>
        <dbReference type="PROSITE" id="PS50939"/>
    </source>
</evidence>
<evidence type="ECO:0000259" key="10">
    <source>
        <dbReference type="PROSITE" id="PS50836"/>
    </source>
</evidence>
<evidence type="ECO:0000256" key="9">
    <source>
        <dbReference type="SAM" id="SignalP"/>
    </source>
</evidence>
<feature type="transmembrane region" description="Helical" evidence="8">
    <location>
        <begin position="360"/>
        <end position="386"/>
    </location>
</feature>
<evidence type="ECO:0000256" key="7">
    <source>
        <dbReference type="ARBA" id="ARBA00023136"/>
    </source>
</evidence>